<evidence type="ECO:0000259" key="3">
    <source>
        <dbReference type="Pfam" id="PF09972"/>
    </source>
</evidence>
<proteinExistence type="predicted"/>
<evidence type="ECO:0000313" key="5">
    <source>
        <dbReference type="EMBL" id="ACZ42167.1"/>
    </source>
</evidence>
<evidence type="ECO:0000256" key="1">
    <source>
        <dbReference type="SAM" id="MobiDB-lite"/>
    </source>
</evidence>
<protein>
    <submittedName>
        <fullName evidence="5">Membrane protein-like protein</fullName>
    </submittedName>
</protein>
<evidence type="ECO:0000256" key="2">
    <source>
        <dbReference type="SAM" id="Phobius"/>
    </source>
</evidence>
<organism evidence="5 6">
    <name type="scientific">Thermobaculum terrenum (strain ATCC BAA-798 / CCMEE 7001 / YNP1)</name>
    <dbReference type="NCBI Taxonomy" id="525904"/>
    <lineage>
        <taxon>Bacteria</taxon>
        <taxon>Bacillati</taxon>
        <taxon>Chloroflexota</taxon>
        <taxon>Chloroflexia</taxon>
        <taxon>Candidatus Thermobaculales</taxon>
        <taxon>Candidatus Thermobaculaceae</taxon>
        <taxon>Thermobaculum</taxon>
    </lineage>
</organism>
<sequence length="649" mass="70406">MRNYTLLRVSVLLVLTFVIAIFPAFILSSSTHAQDKSLVWERFDSTLSISRSNEVRVTEIEQVKFLSGTWRNGSRTIPLDRIDEIKDVSVEQLDSQGQATPLSFNADHRGNDVVITWSFDTAGAGDVRTFRINYTAVGVVRLYPNSRQIRWQAVPPDRAFPVQSSTVRIIFPEPIDPSKVTLASYPERLGGTSRFTDNTAVFTVRDIPAYDGFEVRVEFPAGIVEGPPPSWQAAADRADYIAENIRPIANFISLFVAVLLASLGTVFLVLLWYTKGKDPDVGPGPSMLKEPPSDLPAPLVGVLIDGKAGSEDVVSTIVSLAEKGVISLEPVERNDLLGSNRDYRITLLGDVKDSSLFPHERALLWMFFNNGDRKEIYLSEAKQVFTASMQVFTSNLYEEVVELGLFKANPESVRKTYRRIGWTVVILGVLGALVVSILFNTYVSWFLGALPFVILAVLGMALVALSEVMPVRTVKGAIEAKKWLAFRNYLARMELTENLAKQRELFEKYLSYATVFGLSNSWIKKFSSVGVPAPSWYRGSYGWEGLNRSGYGSSPWAGPGPIIIFPPFGGVSGSGHHGGSSGSVDSGEGLHDNTGLTNMGDGRGVLDRSSAGLADLLDMASDAFGSSHWGGGGAGGFGGGSGGGGAGFS</sequence>
<feature type="domain" description="Predicted membrane protein YciQ-like C-terminal" evidence="4">
    <location>
        <begin position="290"/>
        <end position="526"/>
    </location>
</feature>
<dbReference type="Pfam" id="PF09972">
    <property type="entry name" value="DUF2207"/>
    <property type="match status" value="1"/>
</dbReference>
<feature type="region of interest" description="Disordered" evidence="1">
    <location>
        <begin position="573"/>
        <end position="602"/>
    </location>
</feature>
<dbReference type="Proteomes" id="UP000000323">
    <property type="component" value="Chromosome 1"/>
</dbReference>
<dbReference type="eggNOG" id="COG4907">
    <property type="taxonomic scope" value="Bacteria"/>
</dbReference>
<reference evidence="6" key="1">
    <citation type="journal article" date="2010" name="Stand. Genomic Sci.">
        <title>Complete genome sequence of 'Thermobaculum terrenum' type strain (YNP1).</title>
        <authorList>
            <person name="Kiss H."/>
            <person name="Cleland D."/>
            <person name="Lapidus A."/>
            <person name="Lucas S."/>
            <person name="Glavina Del Rio T."/>
            <person name="Nolan M."/>
            <person name="Tice H."/>
            <person name="Han C."/>
            <person name="Goodwin L."/>
            <person name="Pitluck S."/>
            <person name="Liolios K."/>
            <person name="Ivanova N."/>
            <person name="Mavromatis K."/>
            <person name="Ovchinnikova G."/>
            <person name="Pati A."/>
            <person name="Chen A."/>
            <person name="Palaniappan K."/>
            <person name="Land M."/>
            <person name="Hauser L."/>
            <person name="Chang Y."/>
            <person name="Jeffries C."/>
            <person name="Lu M."/>
            <person name="Brettin T."/>
            <person name="Detter J."/>
            <person name="Goker M."/>
            <person name="Tindall B."/>
            <person name="Beck B."/>
            <person name="McDermott T."/>
            <person name="Woyke T."/>
            <person name="Bristow J."/>
            <person name="Eisen J."/>
            <person name="Markowitz V."/>
            <person name="Hugenholtz P."/>
            <person name="Kyrpides N."/>
            <person name="Klenk H."/>
            <person name="Cheng J."/>
        </authorList>
    </citation>
    <scope>NUCLEOTIDE SEQUENCE [LARGE SCALE GENOMIC DNA]</scope>
    <source>
        <strain evidence="6">ATCC BAA-798 / YNP1</strain>
    </source>
</reference>
<feature type="transmembrane region" description="Helical" evidence="2">
    <location>
        <begin position="251"/>
        <end position="273"/>
    </location>
</feature>
<dbReference type="InterPro" id="IPR048389">
    <property type="entry name" value="YciQ-like_C"/>
</dbReference>
<dbReference type="Pfam" id="PF20990">
    <property type="entry name" value="DUF2207_C"/>
    <property type="match status" value="1"/>
</dbReference>
<dbReference type="HOGENOM" id="CLU_422061_0_0_0"/>
<name>D1CBK2_THET1</name>
<feature type="transmembrane region" description="Helical" evidence="2">
    <location>
        <begin position="420"/>
        <end position="439"/>
    </location>
</feature>
<keyword evidence="6" id="KW-1185">Reference proteome</keyword>
<dbReference type="STRING" id="525904.Tter_1259"/>
<feature type="domain" description="DUF2207" evidence="3">
    <location>
        <begin position="41"/>
        <end position="219"/>
    </location>
</feature>
<keyword evidence="2" id="KW-0812">Transmembrane</keyword>
<dbReference type="EMBL" id="CP001825">
    <property type="protein sequence ID" value="ACZ42167.1"/>
    <property type="molecule type" value="Genomic_DNA"/>
</dbReference>
<evidence type="ECO:0000313" key="6">
    <source>
        <dbReference type="Proteomes" id="UP000000323"/>
    </source>
</evidence>
<accession>D1CBK2</accession>
<dbReference type="RefSeq" id="WP_012875202.1">
    <property type="nucleotide sequence ID" value="NC_013525.1"/>
</dbReference>
<dbReference type="OrthoDB" id="143710at2"/>
<gene>
    <name evidence="5" type="ordered locus">Tter_1259</name>
</gene>
<dbReference type="AlphaFoldDB" id="D1CBK2"/>
<keyword evidence="2" id="KW-0472">Membrane</keyword>
<dbReference type="KEGG" id="ttr:Tter_1259"/>
<dbReference type="InterPro" id="IPR018702">
    <property type="entry name" value="DUF2207"/>
</dbReference>
<feature type="transmembrane region" description="Helical" evidence="2">
    <location>
        <begin position="445"/>
        <end position="465"/>
    </location>
</feature>
<evidence type="ECO:0000259" key="4">
    <source>
        <dbReference type="Pfam" id="PF20990"/>
    </source>
</evidence>
<keyword evidence="2" id="KW-1133">Transmembrane helix</keyword>